<protein>
    <submittedName>
        <fullName evidence="2">Uncharacterized protein</fullName>
    </submittedName>
</protein>
<feature type="signal peptide" evidence="1">
    <location>
        <begin position="1"/>
        <end position="22"/>
    </location>
</feature>
<sequence length="142" mass="15860">MTPHRLPLLAALLFLSGCSLHAGAPPALVLGDFVDDYGIAHRITAEEWRQLPDTRYRVVRWDARGQYLIARNDAANAADPGLWTRIDWMALPGMPPYAWAFCLSAYAAKTQANAESTRIARRDTPKTGCNGYPFSRMRRAAR</sequence>
<accession>A0A7G9QPN8</accession>
<keyword evidence="1" id="KW-0732">Signal</keyword>
<evidence type="ECO:0000313" key="3">
    <source>
        <dbReference type="Proteomes" id="UP000515977"/>
    </source>
</evidence>
<dbReference type="AlphaFoldDB" id="A0A7G9QPN8"/>
<proteinExistence type="predicted"/>
<dbReference type="Proteomes" id="UP000515977">
    <property type="component" value="Chromosome"/>
</dbReference>
<reference evidence="2 3" key="1">
    <citation type="submission" date="2020-08" db="EMBL/GenBank/DDBJ databases">
        <title>Genome sequence of Thermomonas brevis KACC 16975T.</title>
        <authorList>
            <person name="Hyun D.-W."/>
            <person name="Bae J.-W."/>
        </authorList>
    </citation>
    <scope>NUCLEOTIDE SEQUENCE [LARGE SCALE GENOMIC DNA]</scope>
    <source>
        <strain evidence="2 3">KACC 16975</strain>
    </source>
</reference>
<name>A0A7G9QPN8_9GAMM</name>
<feature type="chain" id="PRO_5028985359" evidence="1">
    <location>
        <begin position="23"/>
        <end position="142"/>
    </location>
</feature>
<evidence type="ECO:0000313" key="2">
    <source>
        <dbReference type="EMBL" id="QNN45313.1"/>
    </source>
</evidence>
<organism evidence="2 3">
    <name type="scientific">Thermomonas brevis</name>
    <dbReference type="NCBI Taxonomy" id="215691"/>
    <lineage>
        <taxon>Bacteria</taxon>
        <taxon>Pseudomonadati</taxon>
        <taxon>Pseudomonadota</taxon>
        <taxon>Gammaproteobacteria</taxon>
        <taxon>Lysobacterales</taxon>
        <taxon>Lysobacteraceae</taxon>
        <taxon>Thermomonas</taxon>
    </lineage>
</organism>
<dbReference type="RefSeq" id="WP_187569079.1">
    <property type="nucleotide sequence ID" value="NZ_CP060711.1"/>
</dbReference>
<dbReference type="PROSITE" id="PS51257">
    <property type="entry name" value="PROKAR_LIPOPROTEIN"/>
    <property type="match status" value="1"/>
</dbReference>
<gene>
    <name evidence="2" type="ORF">H9L17_08680</name>
</gene>
<evidence type="ECO:0000256" key="1">
    <source>
        <dbReference type="SAM" id="SignalP"/>
    </source>
</evidence>
<dbReference type="EMBL" id="CP060711">
    <property type="protein sequence ID" value="QNN45313.1"/>
    <property type="molecule type" value="Genomic_DNA"/>
</dbReference>
<dbReference type="KEGG" id="tbv:H9L17_08680"/>
<keyword evidence="3" id="KW-1185">Reference proteome</keyword>